<evidence type="ECO:0000313" key="1">
    <source>
        <dbReference type="EnsemblPlants" id="KQL05272"/>
    </source>
</evidence>
<accession>K3XTJ7</accession>
<evidence type="ECO:0000313" key="2">
    <source>
        <dbReference type="Proteomes" id="UP000004995"/>
    </source>
</evidence>
<dbReference type="HOGENOM" id="CLU_2077187_0_0_1"/>
<organism evidence="1 2">
    <name type="scientific">Setaria italica</name>
    <name type="common">Foxtail millet</name>
    <name type="synonym">Panicum italicum</name>
    <dbReference type="NCBI Taxonomy" id="4555"/>
    <lineage>
        <taxon>Eukaryota</taxon>
        <taxon>Viridiplantae</taxon>
        <taxon>Streptophyta</taxon>
        <taxon>Embryophyta</taxon>
        <taxon>Tracheophyta</taxon>
        <taxon>Spermatophyta</taxon>
        <taxon>Magnoliopsida</taxon>
        <taxon>Liliopsida</taxon>
        <taxon>Poales</taxon>
        <taxon>Poaceae</taxon>
        <taxon>PACMAD clade</taxon>
        <taxon>Panicoideae</taxon>
        <taxon>Panicodae</taxon>
        <taxon>Paniceae</taxon>
        <taxon>Cenchrinae</taxon>
        <taxon>Setaria</taxon>
    </lineage>
</organism>
<proteinExistence type="predicted"/>
<reference evidence="2" key="1">
    <citation type="journal article" date="2012" name="Nat. Biotechnol.">
        <title>Reference genome sequence of the model plant Setaria.</title>
        <authorList>
            <person name="Bennetzen J.L."/>
            <person name="Schmutz J."/>
            <person name="Wang H."/>
            <person name="Percifield R."/>
            <person name="Hawkins J."/>
            <person name="Pontaroli A.C."/>
            <person name="Estep M."/>
            <person name="Feng L."/>
            <person name="Vaughn J.N."/>
            <person name="Grimwood J."/>
            <person name="Jenkins J."/>
            <person name="Barry K."/>
            <person name="Lindquist E."/>
            <person name="Hellsten U."/>
            <person name="Deshpande S."/>
            <person name="Wang X."/>
            <person name="Wu X."/>
            <person name="Mitros T."/>
            <person name="Triplett J."/>
            <person name="Yang X."/>
            <person name="Ye C.Y."/>
            <person name="Mauro-Herrera M."/>
            <person name="Wang L."/>
            <person name="Li P."/>
            <person name="Sharma M."/>
            <person name="Sharma R."/>
            <person name="Ronald P.C."/>
            <person name="Panaud O."/>
            <person name="Kellogg E.A."/>
            <person name="Brutnell T.P."/>
            <person name="Doust A.N."/>
            <person name="Tuskan G.A."/>
            <person name="Rokhsar D."/>
            <person name="Devos K.M."/>
        </authorList>
    </citation>
    <scope>NUCLEOTIDE SEQUENCE [LARGE SCALE GENOMIC DNA]</scope>
    <source>
        <strain evidence="2">cv. Yugu1</strain>
    </source>
</reference>
<reference evidence="1" key="2">
    <citation type="submission" date="2018-08" db="UniProtKB">
        <authorList>
            <consortium name="EnsemblPlants"/>
        </authorList>
    </citation>
    <scope>IDENTIFICATION</scope>
    <source>
        <strain evidence="1">Yugu1</strain>
    </source>
</reference>
<dbReference type="Gramene" id="KQL05272">
    <property type="protein sequence ID" value="KQL05272"/>
    <property type="gene ID" value="SETIT_005254mg"/>
</dbReference>
<dbReference type="Proteomes" id="UP000004995">
    <property type="component" value="Unassembled WGS sequence"/>
</dbReference>
<dbReference type="ExpressionAtlas" id="K3XTJ7">
    <property type="expression patterns" value="baseline"/>
</dbReference>
<dbReference type="EnsemblPlants" id="KQL05272">
    <property type="protein sequence ID" value="KQL05272"/>
    <property type="gene ID" value="SETIT_005254mg"/>
</dbReference>
<protein>
    <submittedName>
        <fullName evidence="1">Uncharacterized protein</fullName>
    </submittedName>
</protein>
<sequence>MSGRKTAGQLAEVKELVNIPTHIRFWGLDSGIRHRHSICLISSLIFREGSKCCAKQISALEESWRRPAAKCTGRCGSTVPTWLATSGSPPSRRYHMLATDSSIPWKLALSTPFRLGAR</sequence>
<dbReference type="EMBL" id="AGNK02003041">
    <property type="status" value="NOT_ANNOTATED_CDS"/>
    <property type="molecule type" value="Genomic_DNA"/>
</dbReference>
<dbReference type="InParanoid" id="K3XTJ7"/>
<keyword evidence="2" id="KW-1185">Reference proteome</keyword>
<name>K3XTJ7_SETIT</name>
<dbReference type="AlphaFoldDB" id="K3XTJ7"/>